<evidence type="ECO:0000313" key="9">
    <source>
        <dbReference type="EMBL" id="CAK9866441.1"/>
    </source>
</evidence>
<keyword evidence="3" id="KW-0813">Transport</keyword>
<evidence type="ECO:0008006" key="11">
    <source>
        <dbReference type="Google" id="ProtNLM"/>
    </source>
</evidence>
<dbReference type="PANTHER" id="PTHR12022">
    <property type="entry name" value="UBIQUINOL-CYTOCHROME C REDUCTASE COMPLEX 14 KD PROTEIN"/>
    <property type="match status" value="1"/>
</dbReference>
<name>A0ABP1AVT5_9BRYO</name>
<dbReference type="EMBL" id="OZ023717">
    <property type="protein sequence ID" value="CAK9866441.1"/>
    <property type="molecule type" value="Genomic_DNA"/>
</dbReference>
<dbReference type="SUPFAM" id="SSF81524">
    <property type="entry name" value="14 kDa protein of cytochrome bc1 complex (Ubiquinol-cytochrome c reductase)"/>
    <property type="match status" value="1"/>
</dbReference>
<sequence length="105" mass="12501">MTKTLEKAFEPMWNWASRRYQAAVAKELKKYEALSRLPQQEVDLRNQRLKQAMDYSCKHIYLPKALQAKQTPFLPYLQDTLQLVKEERKEHVELGSDMRYTCPIP</sequence>
<evidence type="ECO:0000256" key="2">
    <source>
        <dbReference type="ARBA" id="ARBA00008554"/>
    </source>
</evidence>
<evidence type="ECO:0000256" key="7">
    <source>
        <dbReference type="ARBA" id="ARBA00023128"/>
    </source>
</evidence>
<accession>A0ABP1AVT5</accession>
<keyword evidence="4" id="KW-0679">Respiratory chain</keyword>
<evidence type="ECO:0000256" key="3">
    <source>
        <dbReference type="ARBA" id="ARBA00022448"/>
    </source>
</evidence>
<evidence type="ECO:0000256" key="5">
    <source>
        <dbReference type="ARBA" id="ARBA00022792"/>
    </source>
</evidence>
<evidence type="ECO:0000313" key="10">
    <source>
        <dbReference type="Proteomes" id="UP001497522"/>
    </source>
</evidence>
<keyword evidence="7" id="KW-0496">Mitochondrion</keyword>
<proteinExistence type="inferred from homology"/>
<evidence type="ECO:0000256" key="1">
    <source>
        <dbReference type="ARBA" id="ARBA00004443"/>
    </source>
</evidence>
<keyword evidence="10" id="KW-1185">Reference proteome</keyword>
<dbReference type="Pfam" id="PF02271">
    <property type="entry name" value="UCR_14kD"/>
    <property type="match status" value="1"/>
</dbReference>
<protein>
    <recommendedName>
        <fullName evidence="11">ATP synthase protein MI25</fullName>
    </recommendedName>
</protein>
<organism evidence="9 10">
    <name type="scientific">Sphagnum jensenii</name>
    <dbReference type="NCBI Taxonomy" id="128206"/>
    <lineage>
        <taxon>Eukaryota</taxon>
        <taxon>Viridiplantae</taxon>
        <taxon>Streptophyta</taxon>
        <taxon>Embryophyta</taxon>
        <taxon>Bryophyta</taxon>
        <taxon>Sphagnophytina</taxon>
        <taxon>Sphagnopsida</taxon>
        <taxon>Sphagnales</taxon>
        <taxon>Sphagnaceae</taxon>
        <taxon>Sphagnum</taxon>
    </lineage>
</organism>
<keyword evidence="5" id="KW-0999">Mitochondrion inner membrane</keyword>
<dbReference type="Gene3D" id="1.10.1090.10">
    <property type="entry name" value="Cytochrome b-c1 complex subunit 7"/>
    <property type="match status" value="1"/>
</dbReference>
<reference evidence="9" key="1">
    <citation type="submission" date="2024-03" db="EMBL/GenBank/DDBJ databases">
        <authorList>
            <consortium name="ELIXIR-Norway"/>
            <consortium name="Elixir Norway"/>
        </authorList>
    </citation>
    <scope>NUCLEOTIDE SEQUENCE</scope>
</reference>
<evidence type="ECO:0000256" key="6">
    <source>
        <dbReference type="ARBA" id="ARBA00022982"/>
    </source>
</evidence>
<comment type="similarity">
    <text evidence="2">Belongs to the UQCRB/QCR7 family.</text>
</comment>
<dbReference type="PANTHER" id="PTHR12022:SF0">
    <property type="entry name" value="CYTOCHROME B-C1 COMPLEX SUBUNIT 7"/>
    <property type="match status" value="1"/>
</dbReference>
<keyword evidence="6" id="KW-0249">Electron transport</keyword>
<comment type="subcellular location">
    <subcellularLocation>
        <location evidence="1">Mitochondrion inner membrane</location>
        <topology evidence="1">Peripheral membrane protein</topology>
        <orientation evidence="1">Matrix side</orientation>
    </subcellularLocation>
</comment>
<dbReference type="Proteomes" id="UP001497522">
    <property type="component" value="Chromosome 16"/>
</dbReference>
<dbReference type="InterPro" id="IPR036544">
    <property type="entry name" value="QCR7_sf"/>
</dbReference>
<dbReference type="InterPro" id="IPR003197">
    <property type="entry name" value="QCR7"/>
</dbReference>
<evidence type="ECO:0000256" key="4">
    <source>
        <dbReference type="ARBA" id="ARBA00022660"/>
    </source>
</evidence>
<gene>
    <name evidence="9" type="ORF">CSSPJE1EN2_LOCUS9436</name>
</gene>
<keyword evidence="8" id="KW-0472">Membrane</keyword>
<evidence type="ECO:0000256" key="8">
    <source>
        <dbReference type="ARBA" id="ARBA00023136"/>
    </source>
</evidence>